<sequence length="327" mass="36563">MTDISTVIGLDEIKLDISHELGVSIHVLYRDLSSVGSWAAIFSPHCRAEIQQETDHVTLCNSNFYRDTREWNVARDELMQLEVVNDLSLRDFDMSERGWHNLVHWPVLHAALDKRDDVEVFDISHVCIFPNDILSAYGVHSEDLSAATVTYAICVNPSDALADRLALALRNEENGTCRLGQHHQSVNPTRYEPLRTRPIGLTIQTQSSRASLSATPPLTPPLWAAAQFERMKALNPQEALPTLPAIVVVGTAWELYFIAPPRRRDGTDVRVYKDDGPPLGDTASLAGAYQLVASLRRLADWVGEDLGGWWGRNLPPTVAGERKRRGW</sequence>
<dbReference type="Pfam" id="PF20516">
    <property type="entry name" value="PDDEXK_12"/>
    <property type="match status" value="1"/>
</dbReference>
<dbReference type="InterPro" id="IPR046797">
    <property type="entry name" value="PDDEXK_12"/>
</dbReference>
<reference evidence="2 3" key="1">
    <citation type="journal article" date="2023" name="Plant Dis.">
        <title>First Report of Diplodia intermedia Causing Canker and Dieback Diseases on Apple Trees in Canada.</title>
        <authorList>
            <person name="Ellouze W."/>
            <person name="Ilyukhin E."/>
            <person name="Sulman M."/>
            <person name="Ali S."/>
        </authorList>
    </citation>
    <scope>NUCLEOTIDE SEQUENCE [LARGE SCALE GENOMIC DNA]</scope>
    <source>
        <strain evidence="2 3">M45-28</strain>
    </source>
</reference>
<evidence type="ECO:0000313" key="3">
    <source>
        <dbReference type="Proteomes" id="UP001521184"/>
    </source>
</evidence>
<gene>
    <name evidence="2" type="ORF">SLS58_002887</name>
</gene>
<evidence type="ECO:0000313" key="2">
    <source>
        <dbReference type="EMBL" id="KAL1647116.1"/>
    </source>
</evidence>
<dbReference type="EMBL" id="JAKEKT020000013">
    <property type="protein sequence ID" value="KAL1647116.1"/>
    <property type="molecule type" value="Genomic_DNA"/>
</dbReference>
<name>A0ABR3TYS8_9PEZI</name>
<protein>
    <recommendedName>
        <fullName evidence="1">PD-(D/E)XK nuclease-like domain-containing protein</fullName>
    </recommendedName>
</protein>
<accession>A0ABR3TYS8</accession>
<dbReference type="Proteomes" id="UP001521184">
    <property type="component" value="Unassembled WGS sequence"/>
</dbReference>
<feature type="domain" description="PD-(D/E)XK nuclease-like" evidence="1">
    <location>
        <begin position="91"/>
        <end position="304"/>
    </location>
</feature>
<evidence type="ECO:0000259" key="1">
    <source>
        <dbReference type="Pfam" id="PF20516"/>
    </source>
</evidence>
<proteinExistence type="predicted"/>
<comment type="caution">
    <text evidence="2">The sequence shown here is derived from an EMBL/GenBank/DDBJ whole genome shotgun (WGS) entry which is preliminary data.</text>
</comment>
<organism evidence="2 3">
    <name type="scientific">Diplodia intermedia</name>
    <dbReference type="NCBI Taxonomy" id="856260"/>
    <lineage>
        <taxon>Eukaryota</taxon>
        <taxon>Fungi</taxon>
        <taxon>Dikarya</taxon>
        <taxon>Ascomycota</taxon>
        <taxon>Pezizomycotina</taxon>
        <taxon>Dothideomycetes</taxon>
        <taxon>Dothideomycetes incertae sedis</taxon>
        <taxon>Botryosphaeriales</taxon>
        <taxon>Botryosphaeriaceae</taxon>
        <taxon>Diplodia</taxon>
    </lineage>
</organism>
<keyword evidence="3" id="KW-1185">Reference proteome</keyword>